<evidence type="ECO:0000259" key="2">
    <source>
        <dbReference type="Pfam" id="PF10536"/>
    </source>
</evidence>
<feature type="domain" description="Aminotransferase-like plant mobile" evidence="2">
    <location>
        <begin position="155"/>
        <end position="214"/>
    </location>
</feature>
<feature type="region of interest" description="Disordered" evidence="1">
    <location>
        <begin position="1"/>
        <end position="20"/>
    </location>
</feature>
<proteinExistence type="predicted"/>
<feature type="region of interest" description="Disordered" evidence="1">
    <location>
        <begin position="30"/>
        <end position="49"/>
    </location>
</feature>
<protein>
    <recommendedName>
        <fullName evidence="2">Aminotransferase-like plant mobile domain-containing protein</fullName>
    </recommendedName>
</protein>
<dbReference type="PANTHER" id="PTHR46033:SF80">
    <property type="entry name" value="PROTEIN MAIN-LIKE 2-LIKE"/>
    <property type="match status" value="1"/>
</dbReference>
<reference evidence="3" key="1">
    <citation type="submission" date="2018-02" db="EMBL/GenBank/DDBJ databases">
        <authorList>
            <person name="Cohen D.B."/>
            <person name="Kent A.D."/>
        </authorList>
    </citation>
    <scope>NUCLEOTIDE SEQUENCE</scope>
</reference>
<evidence type="ECO:0000256" key="1">
    <source>
        <dbReference type="SAM" id="MobiDB-lite"/>
    </source>
</evidence>
<dbReference type="Pfam" id="PF10536">
    <property type="entry name" value="PMD"/>
    <property type="match status" value="1"/>
</dbReference>
<dbReference type="PANTHER" id="PTHR46033">
    <property type="entry name" value="PROTEIN MAIN-LIKE 2"/>
    <property type="match status" value="1"/>
</dbReference>
<feature type="compositionally biased region" description="Polar residues" evidence="1">
    <location>
        <begin position="32"/>
        <end position="41"/>
    </location>
</feature>
<organism evidence="3">
    <name type="scientific">Fagus sylvatica</name>
    <name type="common">Beechnut</name>
    <dbReference type="NCBI Taxonomy" id="28930"/>
    <lineage>
        <taxon>Eukaryota</taxon>
        <taxon>Viridiplantae</taxon>
        <taxon>Streptophyta</taxon>
        <taxon>Embryophyta</taxon>
        <taxon>Tracheophyta</taxon>
        <taxon>Spermatophyta</taxon>
        <taxon>Magnoliopsida</taxon>
        <taxon>eudicotyledons</taxon>
        <taxon>Gunneridae</taxon>
        <taxon>Pentapetalae</taxon>
        <taxon>rosids</taxon>
        <taxon>fabids</taxon>
        <taxon>Fagales</taxon>
        <taxon>Fagaceae</taxon>
        <taxon>Fagus</taxon>
    </lineage>
</organism>
<sequence length="690" mass="76268">MASSSSNPPPSSAMVAGDDSKNLTAEIKIVGSGTSDDTSVEPSRFSPVPENDRENFAFPLFDPWYDNGGNFPYLPNEAPPPPLDWKWMLRGKEVTTDKAWILPLSNISDLKIQRGDMQPVPIDFKFPCSAFTNWTHWVGDEFLDANLCGLLEQAGVAEAILLSRSCNMYRDTETLQQILRRWCPSTHTFFFSWGGFTITLEDAENHWMLPMLGDMDPSMIEMFDEEIRVEQALKDRSNIRIGAWPLYFAKGTDNSICYAAFIAYWLCWLSVWNSKGVEYTHCCANRVQKQFGLDQGAPSSPSEALPPVPGVAPFLRGQSFDYWRILAQGSAAMEISGDDDAIDTSARMTEVDEGVVEGQEIALKTTGDVTMKGNPVDKDGSGDVMVDETLVVVMAHEATLVMADEAHLGTAHETTPVMADEAFVGMADEAPITIMADPSLTIIAESAAMDSHDQDANSVDSEQTTSNEPQPLQIIPFSDQYDGVLAIDSVESCMDHLFVRMASIMEGISAFGAIPCFERVLREERNFAQDVKGGDAADTEVLEDDEVDATSIDIVSPTIASIVASDISLMSKYLLLWKRKAIVPEEVAAFFERFEERAPNPYLDWHFLSVMQDLIAVGFDLDFMLKHLRKMARKFFSKAIANEMKVVRDQISSLQSTLTILTSYQGELISAVAASPEVDEVALPIDGLFD</sequence>
<dbReference type="GO" id="GO:0010073">
    <property type="term" value="P:meristem maintenance"/>
    <property type="evidence" value="ECO:0007669"/>
    <property type="project" value="InterPro"/>
</dbReference>
<feature type="compositionally biased region" description="Polar residues" evidence="1">
    <location>
        <begin position="456"/>
        <end position="470"/>
    </location>
</feature>
<evidence type="ECO:0000313" key="3">
    <source>
        <dbReference type="EMBL" id="SPC79295.1"/>
    </source>
</evidence>
<dbReference type="InterPro" id="IPR044824">
    <property type="entry name" value="MAIN-like"/>
</dbReference>
<dbReference type="InterPro" id="IPR019557">
    <property type="entry name" value="AminoTfrase-like_pln_mobile"/>
</dbReference>
<dbReference type="AlphaFoldDB" id="A0A2N9EWS4"/>
<gene>
    <name evidence="3" type="ORF">FSB_LOCUS7177</name>
</gene>
<accession>A0A2N9EWS4</accession>
<dbReference type="EMBL" id="OIVN01000380">
    <property type="protein sequence ID" value="SPC79295.1"/>
    <property type="molecule type" value="Genomic_DNA"/>
</dbReference>
<feature type="region of interest" description="Disordered" evidence="1">
    <location>
        <begin position="450"/>
        <end position="473"/>
    </location>
</feature>
<name>A0A2N9EWS4_FAGSY</name>